<protein>
    <submittedName>
        <fullName evidence="1">Uncharacterized protein</fullName>
    </submittedName>
</protein>
<dbReference type="EMBL" id="JAVRRL010000003">
    <property type="protein sequence ID" value="KAK5118011.1"/>
    <property type="molecule type" value="Genomic_DNA"/>
</dbReference>
<evidence type="ECO:0000313" key="1">
    <source>
        <dbReference type="EMBL" id="KAK5118011.1"/>
    </source>
</evidence>
<name>A0AAN7YJK1_9PEZI</name>
<accession>A0AAN7YJK1</accession>
<evidence type="ECO:0000313" key="2">
    <source>
        <dbReference type="Proteomes" id="UP001310890"/>
    </source>
</evidence>
<reference evidence="1" key="1">
    <citation type="submission" date="2023-08" db="EMBL/GenBank/DDBJ databases">
        <title>Black Yeasts Isolated from many extreme environments.</title>
        <authorList>
            <person name="Coleine C."/>
            <person name="Stajich J.E."/>
            <person name="Selbmann L."/>
        </authorList>
    </citation>
    <scope>NUCLEOTIDE SEQUENCE</scope>
    <source>
        <strain evidence="1">CCFEE 5401</strain>
    </source>
</reference>
<organism evidence="1 2">
    <name type="scientific">Meristemomyces frigidus</name>
    <dbReference type="NCBI Taxonomy" id="1508187"/>
    <lineage>
        <taxon>Eukaryota</taxon>
        <taxon>Fungi</taxon>
        <taxon>Dikarya</taxon>
        <taxon>Ascomycota</taxon>
        <taxon>Pezizomycotina</taxon>
        <taxon>Dothideomycetes</taxon>
        <taxon>Dothideomycetidae</taxon>
        <taxon>Mycosphaerellales</taxon>
        <taxon>Teratosphaeriaceae</taxon>
        <taxon>Meristemomyces</taxon>
    </lineage>
</organism>
<sequence>MVTLDGHYPPCFRRPRRLKDIVHMDSYHFDELMLAYDLGSRNRRYYDGSLASRRDADDYLYSIKEQRRRDLIALFEYLGAHRLVEPWYANTFPPMMDSIVPLSVALLAFAILLTTQLLRAFRLGQSSKGKSVPQNDEKDPYADIEPMPLDFDWSTTPPIKVWPFKSKYHLSLSTENITISNLLEMDSTYLDRIALRKEIMDKHPEATRQCNKLAEPAVLELYNWLVTTYLPLRFPTIHKLTTTVSGRQLHNTANNTYLPVEPASPMTALYTLGHNIDTDFLLLLPSSTAPDGSPIYHLEAYMTCFPAGFSTREKLGLPLAAIHAPVPGYAAKLERSMDRFFAKLEVGRVVKRANWSVSTDGVLFSEAGNHMYGDDGNLAPSSNVEAVREEIIEKEKEAVVVEECRVRCERQTLHRLPRTRALVFAFKTYLYSLEEVKAEGLGGELAEAIEGLKGGSVPEIAVYKRGVVWGEKVREFLLAS</sequence>
<dbReference type="Pfam" id="PF11927">
    <property type="entry name" value="HODM_asu-like"/>
    <property type="match status" value="1"/>
</dbReference>
<gene>
    <name evidence="1" type="ORF">LTR62_004055</name>
</gene>
<comment type="caution">
    <text evidence="1">The sequence shown here is derived from an EMBL/GenBank/DDBJ whole genome shotgun (WGS) entry which is preliminary data.</text>
</comment>
<dbReference type="InterPro" id="IPR021848">
    <property type="entry name" value="HODM_asu-like"/>
</dbReference>
<dbReference type="AlphaFoldDB" id="A0AAN7YJK1"/>
<proteinExistence type="predicted"/>
<dbReference type="Proteomes" id="UP001310890">
    <property type="component" value="Unassembled WGS sequence"/>
</dbReference>